<evidence type="ECO:0000313" key="2">
    <source>
        <dbReference type="Proteomes" id="UP000008370"/>
    </source>
</evidence>
<dbReference type="AlphaFoldDB" id="K5UYZ2"/>
<organism evidence="1 2">
    <name type="scientific">Phanerochaete carnosa (strain HHB-10118-sp)</name>
    <name type="common">White-rot fungus</name>
    <name type="synonym">Peniophora carnosa</name>
    <dbReference type="NCBI Taxonomy" id="650164"/>
    <lineage>
        <taxon>Eukaryota</taxon>
        <taxon>Fungi</taxon>
        <taxon>Dikarya</taxon>
        <taxon>Basidiomycota</taxon>
        <taxon>Agaricomycotina</taxon>
        <taxon>Agaricomycetes</taxon>
        <taxon>Polyporales</taxon>
        <taxon>Phanerochaetaceae</taxon>
        <taxon>Phanerochaete</taxon>
    </lineage>
</organism>
<protein>
    <submittedName>
        <fullName evidence="1">Uncharacterized protein</fullName>
    </submittedName>
</protein>
<dbReference type="InterPro" id="IPR011990">
    <property type="entry name" value="TPR-like_helical_dom_sf"/>
</dbReference>
<evidence type="ECO:0000313" key="1">
    <source>
        <dbReference type="EMBL" id="EKM55361.1"/>
    </source>
</evidence>
<name>K5UYZ2_PHACS</name>
<dbReference type="STRING" id="650164.K5UYZ2"/>
<dbReference type="EMBL" id="JH930472">
    <property type="protein sequence ID" value="EKM55361.1"/>
    <property type="molecule type" value="Genomic_DNA"/>
</dbReference>
<dbReference type="OrthoDB" id="185373at2759"/>
<keyword evidence="2" id="KW-1185">Reference proteome</keyword>
<dbReference type="HOGENOM" id="CLU_1133832_0_0_1"/>
<proteinExistence type="predicted"/>
<dbReference type="RefSeq" id="XP_007395687.1">
    <property type="nucleotide sequence ID" value="XM_007395625.1"/>
</dbReference>
<accession>K5UYZ2</accession>
<dbReference type="Proteomes" id="UP000008370">
    <property type="component" value="Unassembled WGS sequence"/>
</dbReference>
<dbReference type="GeneID" id="18909637"/>
<reference evidence="1 2" key="1">
    <citation type="journal article" date="2012" name="BMC Genomics">
        <title>Comparative genomics of the white-rot fungi, Phanerochaete carnosa and P. chrysosporium, to elucidate the genetic basis of the distinct wood types they colonize.</title>
        <authorList>
            <person name="Suzuki H."/>
            <person name="MacDonald J."/>
            <person name="Syed K."/>
            <person name="Salamov A."/>
            <person name="Hori C."/>
            <person name="Aerts A."/>
            <person name="Henrissat B."/>
            <person name="Wiebenga A."/>
            <person name="vanKuyk P.A."/>
            <person name="Barry K."/>
            <person name="Lindquist E."/>
            <person name="LaButti K."/>
            <person name="Lapidus A."/>
            <person name="Lucas S."/>
            <person name="Coutinho P."/>
            <person name="Gong Y."/>
            <person name="Samejima M."/>
            <person name="Mahadevan R."/>
            <person name="Abou-Zaid M."/>
            <person name="de Vries R.P."/>
            <person name="Igarashi K."/>
            <person name="Yadav J.S."/>
            <person name="Grigoriev I.V."/>
            <person name="Master E.R."/>
        </authorList>
    </citation>
    <scope>NUCLEOTIDE SEQUENCE [LARGE SCALE GENOMIC DNA]</scope>
    <source>
        <strain evidence="1 2">HHB-10118-sp</strain>
    </source>
</reference>
<sequence>MRYHSRNGDLRAISGTMQEMNALDIHADIYIASVLLPALHSARADAPQLSHGVIVDATTSITVLEHLVRSEDDAAFDAALAVIEHLEACTSELAPTALCGIERRVWRNPSLAARYRYVVIEKMKKHQHCSFGPTAQTIHIIKACCENSAPEAMRRAVVYYRTHKIPCGPEVWSKLMDQLIRRGKWKLADELADDLDVEQLSSGMRHLLDQARARNNSEFVDMDLGVEQ</sequence>
<dbReference type="InParanoid" id="K5UYZ2"/>
<gene>
    <name evidence="1" type="ORF">PHACADRAFT_173472</name>
</gene>
<dbReference type="Gene3D" id="1.25.40.10">
    <property type="entry name" value="Tetratricopeptide repeat domain"/>
    <property type="match status" value="1"/>
</dbReference>
<dbReference type="KEGG" id="pco:PHACADRAFT_173472"/>